<evidence type="ECO:0000313" key="1">
    <source>
        <dbReference type="EMBL" id="CAD9004259.1"/>
    </source>
</evidence>
<dbReference type="EMBL" id="HBGA01042156">
    <property type="protein sequence ID" value="CAD9004259.1"/>
    <property type="molecule type" value="Transcribed_RNA"/>
</dbReference>
<accession>A0A7S1N8S7</accession>
<dbReference type="SUPFAM" id="SSF56219">
    <property type="entry name" value="DNase I-like"/>
    <property type="match status" value="1"/>
</dbReference>
<dbReference type="InterPro" id="IPR036691">
    <property type="entry name" value="Endo/exonu/phosph_ase_sf"/>
</dbReference>
<name>A0A7S1N8S7_9EUGL</name>
<reference evidence="1" key="1">
    <citation type="submission" date="2021-01" db="EMBL/GenBank/DDBJ databases">
        <authorList>
            <person name="Corre E."/>
            <person name="Pelletier E."/>
            <person name="Niang G."/>
            <person name="Scheremetjew M."/>
            <person name="Finn R."/>
            <person name="Kale V."/>
            <person name="Holt S."/>
            <person name="Cochrane G."/>
            <person name="Meng A."/>
            <person name="Brown T."/>
            <person name="Cohen L."/>
        </authorList>
    </citation>
    <scope>NUCLEOTIDE SEQUENCE</scope>
    <source>
        <strain evidence="1">NIES-381</strain>
    </source>
</reference>
<organism evidence="1">
    <name type="scientific">Eutreptiella gymnastica</name>
    <dbReference type="NCBI Taxonomy" id="73025"/>
    <lineage>
        <taxon>Eukaryota</taxon>
        <taxon>Discoba</taxon>
        <taxon>Euglenozoa</taxon>
        <taxon>Euglenida</taxon>
        <taxon>Spirocuta</taxon>
        <taxon>Euglenophyceae</taxon>
        <taxon>Eutreptiales</taxon>
        <taxon>Eutreptiaceae</taxon>
        <taxon>Eutreptiella</taxon>
    </lineage>
</organism>
<protein>
    <recommendedName>
        <fullName evidence="2">Endonuclease/exonuclease/phosphatase domain-containing protein</fullName>
    </recommendedName>
</protein>
<proteinExistence type="predicted"/>
<gene>
    <name evidence="1" type="ORF">EGYM00392_LOCUS15344</name>
</gene>
<dbReference type="Gene3D" id="3.60.10.10">
    <property type="entry name" value="Endonuclease/exonuclease/phosphatase"/>
    <property type="match status" value="1"/>
</dbReference>
<dbReference type="AlphaFoldDB" id="A0A7S1N8S7"/>
<evidence type="ECO:0008006" key="2">
    <source>
        <dbReference type="Google" id="ProtNLM"/>
    </source>
</evidence>
<sequence>MGTGEPVEMAAEVLRDVNFMSLNINGLETDDLTRFRGIKRPRWIQLKASMSNNDIHVLGLQEHHYKSRAPTQESRIQAHERMEQGTKKLRGQKWSMMGNLSLTPKSGVLTMWQHSRWTLKNSYSTDSRVLVCHFDDEDGGEWTVVTAHFHHDPAPRKKQWARLVATLQMMEAKKVVVLADHNSVLHETLDSTSPMEETGEDTYYRTATRTARQKEQEAYGALDLLDVRPLV</sequence>